<dbReference type="OrthoDB" id="9789181at2"/>
<dbReference type="InterPro" id="IPR050595">
    <property type="entry name" value="Bact_response_regulator"/>
</dbReference>
<evidence type="ECO:0000256" key="2">
    <source>
        <dbReference type="PROSITE-ProRule" id="PRU00169"/>
    </source>
</evidence>
<dbReference type="Pfam" id="PF00072">
    <property type="entry name" value="Response_reg"/>
    <property type="match status" value="1"/>
</dbReference>
<dbReference type="SMART" id="SM00448">
    <property type="entry name" value="REC"/>
    <property type="match status" value="1"/>
</dbReference>
<comment type="caution">
    <text evidence="4">The sequence shown here is derived from an EMBL/GenBank/DDBJ whole genome shotgun (WGS) entry which is preliminary data.</text>
</comment>
<dbReference type="AlphaFoldDB" id="A0A495J5C3"/>
<dbReference type="SUPFAM" id="SSF52172">
    <property type="entry name" value="CheY-like"/>
    <property type="match status" value="1"/>
</dbReference>
<dbReference type="PANTHER" id="PTHR44591">
    <property type="entry name" value="STRESS RESPONSE REGULATOR PROTEIN 1"/>
    <property type="match status" value="1"/>
</dbReference>
<gene>
    <name evidence="4" type="ORF">BDD43_3819</name>
</gene>
<feature type="domain" description="Response regulatory" evidence="3">
    <location>
        <begin position="6"/>
        <end position="119"/>
    </location>
</feature>
<dbReference type="InterPro" id="IPR001789">
    <property type="entry name" value="Sig_transdc_resp-reg_receiver"/>
</dbReference>
<dbReference type="Gene3D" id="3.40.50.2300">
    <property type="match status" value="1"/>
</dbReference>
<organism evidence="4 5">
    <name type="scientific">Mucilaginibacter gracilis</name>
    <dbReference type="NCBI Taxonomy" id="423350"/>
    <lineage>
        <taxon>Bacteria</taxon>
        <taxon>Pseudomonadati</taxon>
        <taxon>Bacteroidota</taxon>
        <taxon>Sphingobacteriia</taxon>
        <taxon>Sphingobacteriales</taxon>
        <taxon>Sphingobacteriaceae</taxon>
        <taxon>Mucilaginibacter</taxon>
    </lineage>
</organism>
<dbReference type="EMBL" id="RBKU01000001">
    <property type="protein sequence ID" value="RKR83608.1"/>
    <property type="molecule type" value="Genomic_DNA"/>
</dbReference>
<dbReference type="PANTHER" id="PTHR44591:SF3">
    <property type="entry name" value="RESPONSE REGULATORY DOMAIN-CONTAINING PROTEIN"/>
    <property type="match status" value="1"/>
</dbReference>
<keyword evidence="5" id="KW-1185">Reference proteome</keyword>
<protein>
    <submittedName>
        <fullName evidence="4">Response regulator receiver domain-containing protein</fullName>
    </submittedName>
</protein>
<dbReference type="RefSeq" id="WP_121199082.1">
    <property type="nucleotide sequence ID" value="NZ_RBKU01000001.1"/>
</dbReference>
<evidence type="ECO:0000313" key="5">
    <source>
        <dbReference type="Proteomes" id="UP000268007"/>
    </source>
</evidence>
<evidence type="ECO:0000259" key="3">
    <source>
        <dbReference type="PROSITE" id="PS50110"/>
    </source>
</evidence>
<proteinExistence type="predicted"/>
<dbReference type="PROSITE" id="PS50110">
    <property type="entry name" value="RESPONSE_REGULATORY"/>
    <property type="match status" value="1"/>
</dbReference>
<sequence>MNKGKRIMIADDDPGIVDAIEMTLTFEGYDVVTTLTGDTIISMSDNFPDLLLLDVWMSGHDGRDICKLLKMKSETSNIPVIMISASPELKRSATEAGADDFLEKPFNIDELLNKIELLIG</sequence>
<feature type="modified residue" description="4-aspartylphosphate" evidence="2">
    <location>
        <position position="54"/>
    </location>
</feature>
<evidence type="ECO:0000256" key="1">
    <source>
        <dbReference type="ARBA" id="ARBA00022553"/>
    </source>
</evidence>
<name>A0A495J5C3_9SPHI</name>
<dbReference type="GO" id="GO:0000160">
    <property type="term" value="P:phosphorelay signal transduction system"/>
    <property type="evidence" value="ECO:0007669"/>
    <property type="project" value="InterPro"/>
</dbReference>
<accession>A0A495J5C3</accession>
<reference evidence="4 5" key="1">
    <citation type="submission" date="2018-10" db="EMBL/GenBank/DDBJ databases">
        <title>Genomic Encyclopedia of Archaeal and Bacterial Type Strains, Phase II (KMG-II): from individual species to whole genera.</title>
        <authorList>
            <person name="Goeker M."/>
        </authorList>
    </citation>
    <scope>NUCLEOTIDE SEQUENCE [LARGE SCALE GENOMIC DNA]</scope>
    <source>
        <strain evidence="4 5">DSM 18602</strain>
    </source>
</reference>
<dbReference type="Proteomes" id="UP000268007">
    <property type="component" value="Unassembled WGS sequence"/>
</dbReference>
<keyword evidence="1 2" id="KW-0597">Phosphoprotein</keyword>
<evidence type="ECO:0000313" key="4">
    <source>
        <dbReference type="EMBL" id="RKR83608.1"/>
    </source>
</evidence>
<dbReference type="InterPro" id="IPR011006">
    <property type="entry name" value="CheY-like_superfamily"/>
</dbReference>